<comment type="caution">
    <text evidence="3">The sequence shown here is derived from an EMBL/GenBank/DDBJ whole genome shotgun (WGS) entry which is preliminary data.</text>
</comment>
<keyword evidence="4" id="KW-1185">Reference proteome</keyword>
<evidence type="ECO:0000313" key="3">
    <source>
        <dbReference type="EMBL" id="KAF9777557.1"/>
    </source>
</evidence>
<feature type="domain" description="BTB" evidence="2">
    <location>
        <begin position="28"/>
        <end position="100"/>
    </location>
</feature>
<protein>
    <recommendedName>
        <fullName evidence="2">BTB domain-containing protein</fullName>
    </recommendedName>
</protein>
<evidence type="ECO:0000313" key="4">
    <source>
        <dbReference type="Proteomes" id="UP000736335"/>
    </source>
</evidence>
<dbReference type="InterPro" id="IPR000210">
    <property type="entry name" value="BTB/POZ_dom"/>
</dbReference>
<evidence type="ECO:0000256" key="1">
    <source>
        <dbReference type="SAM" id="MobiDB-lite"/>
    </source>
</evidence>
<dbReference type="OrthoDB" id="3238373at2759"/>
<reference evidence="3" key="2">
    <citation type="submission" date="2020-11" db="EMBL/GenBank/DDBJ databases">
        <authorList>
            <consortium name="DOE Joint Genome Institute"/>
            <person name="Kuo A."/>
            <person name="Miyauchi S."/>
            <person name="Kiss E."/>
            <person name="Drula E."/>
            <person name="Kohler A."/>
            <person name="Sanchez-Garcia M."/>
            <person name="Andreopoulos B."/>
            <person name="Barry K.W."/>
            <person name="Bonito G."/>
            <person name="Buee M."/>
            <person name="Carver A."/>
            <person name="Chen C."/>
            <person name="Cichocki N."/>
            <person name="Clum A."/>
            <person name="Culley D."/>
            <person name="Crous P.W."/>
            <person name="Fauchery L."/>
            <person name="Girlanda M."/>
            <person name="Hayes R."/>
            <person name="Keri Z."/>
            <person name="Labutti K."/>
            <person name="Lipzen A."/>
            <person name="Lombard V."/>
            <person name="Magnuson J."/>
            <person name="Maillard F."/>
            <person name="Morin E."/>
            <person name="Murat C."/>
            <person name="Nolan M."/>
            <person name="Ohm R."/>
            <person name="Pangilinan J."/>
            <person name="Pereira M."/>
            <person name="Perotto S."/>
            <person name="Peter M."/>
            <person name="Riley R."/>
            <person name="Sitrit Y."/>
            <person name="Stielow B."/>
            <person name="Szollosi G."/>
            <person name="Zifcakova L."/>
            <person name="Stursova M."/>
            <person name="Spatafora J.W."/>
            <person name="Tedersoo L."/>
            <person name="Vaario L.-M."/>
            <person name="Yamada A."/>
            <person name="Yan M."/>
            <person name="Wang P."/>
            <person name="Xu J."/>
            <person name="Bruns T."/>
            <person name="Baldrian P."/>
            <person name="Vilgalys R."/>
            <person name="Henrissat B."/>
            <person name="Grigoriev I.V."/>
            <person name="Hibbett D."/>
            <person name="Nagy L.G."/>
            <person name="Martin F.M."/>
        </authorList>
    </citation>
    <scope>NUCLEOTIDE SEQUENCE</scope>
    <source>
        <strain evidence="3">UH-Tt-Lm1</strain>
    </source>
</reference>
<dbReference type="Gene3D" id="3.30.710.10">
    <property type="entry name" value="Potassium Channel Kv1.1, Chain A"/>
    <property type="match status" value="1"/>
</dbReference>
<name>A0A9P6H387_9AGAM</name>
<sequence length="366" mass="40761">MSNSRFLRDSMLSLSIPTRDSEYYISDGNTVLLVENILFKVHRSTLTKDKSTFDTMFSLPSDSSSDSSMSVGPEGESDDNPIRLQGDTAEEFRALLWALYALPNELMVAMTDDANCIQLLHIARIAHKYQFKSIETWASTALSRYYARIGAFEGLSTLTNDNDDANTPSLTQITELAGLCENRELLEAAVDKWKRLVSEGKDVALAIGLAERLNIRPLLGLAYHSMMLNGKAHWDSEPLLARNQKVRLFAGYYSLSKLWESMPSQTPSLVHSVRCTSQQRCNRSWAQLWRLILEKGTGILPLQTGDVLGKLMLAESCMKAIVEGEFLSAGIAFDDVPCCKENALAATSAKVIEVRENLADHFTDDF</sequence>
<accession>A0A9P6H387</accession>
<dbReference type="PROSITE" id="PS50097">
    <property type="entry name" value="BTB"/>
    <property type="match status" value="1"/>
</dbReference>
<dbReference type="SMART" id="SM00225">
    <property type="entry name" value="BTB"/>
    <property type="match status" value="1"/>
</dbReference>
<reference evidence="3" key="1">
    <citation type="journal article" date="2020" name="Nat. Commun.">
        <title>Large-scale genome sequencing of mycorrhizal fungi provides insights into the early evolution of symbiotic traits.</title>
        <authorList>
            <person name="Miyauchi S."/>
            <person name="Kiss E."/>
            <person name="Kuo A."/>
            <person name="Drula E."/>
            <person name="Kohler A."/>
            <person name="Sanchez-Garcia M."/>
            <person name="Morin E."/>
            <person name="Andreopoulos B."/>
            <person name="Barry K.W."/>
            <person name="Bonito G."/>
            <person name="Buee M."/>
            <person name="Carver A."/>
            <person name="Chen C."/>
            <person name="Cichocki N."/>
            <person name="Clum A."/>
            <person name="Culley D."/>
            <person name="Crous P.W."/>
            <person name="Fauchery L."/>
            <person name="Girlanda M."/>
            <person name="Hayes R.D."/>
            <person name="Keri Z."/>
            <person name="LaButti K."/>
            <person name="Lipzen A."/>
            <person name="Lombard V."/>
            <person name="Magnuson J."/>
            <person name="Maillard F."/>
            <person name="Murat C."/>
            <person name="Nolan M."/>
            <person name="Ohm R.A."/>
            <person name="Pangilinan J."/>
            <person name="Pereira M.F."/>
            <person name="Perotto S."/>
            <person name="Peter M."/>
            <person name="Pfister S."/>
            <person name="Riley R."/>
            <person name="Sitrit Y."/>
            <person name="Stielow J.B."/>
            <person name="Szollosi G."/>
            <person name="Zifcakova L."/>
            <person name="Stursova M."/>
            <person name="Spatafora J.W."/>
            <person name="Tedersoo L."/>
            <person name="Vaario L.M."/>
            <person name="Yamada A."/>
            <person name="Yan M."/>
            <person name="Wang P."/>
            <person name="Xu J."/>
            <person name="Bruns T."/>
            <person name="Baldrian P."/>
            <person name="Vilgalys R."/>
            <person name="Dunand C."/>
            <person name="Henrissat B."/>
            <person name="Grigoriev I.V."/>
            <person name="Hibbett D."/>
            <person name="Nagy L.G."/>
            <person name="Martin F.M."/>
        </authorList>
    </citation>
    <scope>NUCLEOTIDE SEQUENCE</scope>
    <source>
        <strain evidence="3">UH-Tt-Lm1</strain>
    </source>
</reference>
<dbReference type="EMBL" id="WIUZ02000033">
    <property type="protein sequence ID" value="KAF9777557.1"/>
    <property type="molecule type" value="Genomic_DNA"/>
</dbReference>
<proteinExistence type="predicted"/>
<organism evidence="3 4">
    <name type="scientific">Thelephora terrestris</name>
    <dbReference type="NCBI Taxonomy" id="56493"/>
    <lineage>
        <taxon>Eukaryota</taxon>
        <taxon>Fungi</taxon>
        <taxon>Dikarya</taxon>
        <taxon>Basidiomycota</taxon>
        <taxon>Agaricomycotina</taxon>
        <taxon>Agaricomycetes</taxon>
        <taxon>Thelephorales</taxon>
        <taxon>Thelephoraceae</taxon>
        <taxon>Thelephora</taxon>
    </lineage>
</organism>
<dbReference type="AlphaFoldDB" id="A0A9P6H387"/>
<dbReference type="InterPro" id="IPR011333">
    <property type="entry name" value="SKP1/BTB/POZ_sf"/>
</dbReference>
<feature type="region of interest" description="Disordered" evidence="1">
    <location>
        <begin position="58"/>
        <end position="82"/>
    </location>
</feature>
<dbReference type="Proteomes" id="UP000736335">
    <property type="component" value="Unassembled WGS sequence"/>
</dbReference>
<evidence type="ECO:0000259" key="2">
    <source>
        <dbReference type="PROSITE" id="PS50097"/>
    </source>
</evidence>
<feature type="compositionally biased region" description="Low complexity" evidence="1">
    <location>
        <begin position="61"/>
        <end position="70"/>
    </location>
</feature>
<gene>
    <name evidence="3" type="ORF">BJ322DRAFT_1114952</name>
</gene>
<dbReference type="SUPFAM" id="SSF54695">
    <property type="entry name" value="POZ domain"/>
    <property type="match status" value="1"/>
</dbReference>